<organism evidence="6 7">
    <name type="scientific">Dyadobacter endophyticus</name>
    <dbReference type="NCBI Taxonomy" id="1749036"/>
    <lineage>
        <taxon>Bacteria</taxon>
        <taxon>Pseudomonadati</taxon>
        <taxon>Bacteroidota</taxon>
        <taxon>Cytophagia</taxon>
        <taxon>Cytophagales</taxon>
        <taxon>Spirosomataceae</taxon>
        <taxon>Dyadobacter</taxon>
    </lineage>
</organism>
<dbReference type="Proteomes" id="UP000600214">
    <property type="component" value="Unassembled WGS sequence"/>
</dbReference>
<dbReference type="InterPro" id="IPR001789">
    <property type="entry name" value="Sig_transdc_resp-reg_receiver"/>
</dbReference>
<dbReference type="CDD" id="cd06170">
    <property type="entry name" value="LuxR_C_like"/>
    <property type="match status" value="1"/>
</dbReference>
<dbReference type="InterPro" id="IPR011006">
    <property type="entry name" value="CheY-like_superfamily"/>
</dbReference>
<keyword evidence="1 3" id="KW-0597">Phosphoprotein</keyword>
<accession>A0ABQ1YLS7</accession>
<dbReference type="InterPro" id="IPR051015">
    <property type="entry name" value="EvgA-like"/>
</dbReference>
<feature type="modified residue" description="4-aspartylphosphate" evidence="3">
    <location>
        <position position="74"/>
    </location>
</feature>
<dbReference type="InterPro" id="IPR016032">
    <property type="entry name" value="Sig_transdc_resp-reg_C-effctor"/>
</dbReference>
<dbReference type="SUPFAM" id="SSF52172">
    <property type="entry name" value="CheY-like"/>
    <property type="match status" value="1"/>
</dbReference>
<dbReference type="EMBL" id="BMIA01000001">
    <property type="protein sequence ID" value="GGH28848.1"/>
    <property type="molecule type" value="Genomic_DNA"/>
</dbReference>
<dbReference type="SMART" id="SM00421">
    <property type="entry name" value="HTH_LUXR"/>
    <property type="match status" value="1"/>
</dbReference>
<gene>
    <name evidence="6" type="ORF">GCM10007423_15730</name>
</gene>
<proteinExistence type="predicted"/>
<feature type="domain" description="Response regulatory" evidence="5">
    <location>
        <begin position="23"/>
        <end position="139"/>
    </location>
</feature>
<evidence type="ECO:0000313" key="6">
    <source>
        <dbReference type="EMBL" id="GGH28848.1"/>
    </source>
</evidence>
<dbReference type="Pfam" id="PF00196">
    <property type="entry name" value="GerE"/>
    <property type="match status" value="1"/>
</dbReference>
<dbReference type="CDD" id="cd17535">
    <property type="entry name" value="REC_NarL-like"/>
    <property type="match status" value="1"/>
</dbReference>
<dbReference type="PROSITE" id="PS50110">
    <property type="entry name" value="RESPONSE_REGULATORY"/>
    <property type="match status" value="1"/>
</dbReference>
<evidence type="ECO:0000256" key="1">
    <source>
        <dbReference type="ARBA" id="ARBA00022553"/>
    </source>
</evidence>
<dbReference type="PROSITE" id="PS50043">
    <property type="entry name" value="HTH_LUXR_2"/>
    <property type="match status" value="1"/>
</dbReference>
<dbReference type="PROSITE" id="PS00622">
    <property type="entry name" value="HTH_LUXR_1"/>
    <property type="match status" value="1"/>
</dbReference>
<evidence type="ECO:0000256" key="3">
    <source>
        <dbReference type="PROSITE-ProRule" id="PRU00169"/>
    </source>
</evidence>
<dbReference type="PANTHER" id="PTHR45566:SF2">
    <property type="entry name" value="NARL SUBFAMILY"/>
    <property type="match status" value="1"/>
</dbReference>
<dbReference type="Pfam" id="PF00072">
    <property type="entry name" value="Response_reg"/>
    <property type="match status" value="1"/>
</dbReference>
<dbReference type="InterPro" id="IPR000792">
    <property type="entry name" value="Tscrpt_reg_LuxR_C"/>
</dbReference>
<sequence>MQNRPKCCDIAVDLILDVQKMMKILIADDHSLVRYGLKLALHNHFRDSHIDESWDGESVKAQFALHRYDLLLLDLNMPETDSTILLQWIREFHPETKVLVVSMNDESIFGKRSLQQGAHGYLEKDSPPEELVKAINTLMNGKRYASPKLSTILINETLAGKSGNPFDRLTAREFQVAMYLAKDYSVTQISEILQVQYTSVNTFKRRIFKKLNIENKSALLRLTDAYNPG</sequence>
<evidence type="ECO:0000259" key="4">
    <source>
        <dbReference type="PROSITE" id="PS50043"/>
    </source>
</evidence>
<keyword evidence="7" id="KW-1185">Reference proteome</keyword>
<evidence type="ECO:0000256" key="2">
    <source>
        <dbReference type="ARBA" id="ARBA00023125"/>
    </source>
</evidence>
<keyword evidence="2 6" id="KW-0238">DNA-binding</keyword>
<protein>
    <submittedName>
        <fullName evidence="6">DNA-binding response regulator</fullName>
    </submittedName>
</protein>
<dbReference type="GO" id="GO:0003677">
    <property type="term" value="F:DNA binding"/>
    <property type="evidence" value="ECO:0007669"/>
    <property type="project" value="UniProtKB-KW"/>
</dbReference>
<feature type="domain" description="HTH luxR-type" evidence="4">
    <location>
        <begin position="162"/>
        <end position="227"/>
    </location>
</feature>
<dbReference type="SUPFAM" id="SSF46894">
    <property type="entry name" value="C-terminal effector domain of the bipartite response regulators"/>
    <property type="match status" value="1"/>
</dbReference>
<dbReference type="SMART" id="SM00448">
    <property type="entry name" value="REC"/>
    <property type="match status" value="1"/>
</dbReference>
<reference evidence="7" key="1">
    <citation type="journal article" date="2019" name="Int. J. Syst. Evol. Microbiol.">
        <title>The Global Catalogue of Microorganisms (GCM) 10K type strain sequencing project: providing services to taxonomists for standard genome sequencing and annotation.</title>
        <authorList>
            <consortium name="The Broad Institute Genomics Platform"/>
            <consortium name="The Broad Institute Genome Sequencing Center for Infectious Disease"/>
            <person name="Wu L."/>
            <person name="Ma J."/>
        </authorList>
    </citation>
    <scope>NUCLEOTIDE SEQUENCE [LARGE SCALE GENOMIC DNA]</scope>
    <source>
        <strain evidence="7">CGMCC 1.15288</strain>
    </source>
</reference>
<evidence type="ECO:0000313" key="7">
    <source>
        <dbReference type="Proteomes" id="UP000600214"/>
    </source>
</evidence>
<comment type="caution">
    <text evidence="6">The sequence shown here is derived from an EMBL/GenBank/DDBJ whole genome shotgun (WGS) entry which is preliminary data.</text>
</comment>
<dbReference type="Gene3D" id="3.40.50.2300">
    <property type="match status" value="1"/>
</dbReference>
<dbReference type="InterPro" id="IPR058245">
    <property type="entry name" value="NreC/VraR/RcsB-like_REC"/>
</dbReference>
<name>A0ABQ1YLS7_9BACT</name>
<evidence type="ECO:0000259" key="5">
    <source>
        <dbReference type="PROSITE" id="PS50110"/>
    </source>
</evidence>
<dbReference type="PANTHER" id="PTHR45566">
    <property type="entry name" value="HTH-TYPE TRANSCRIPTIONAL REGULATOR YHJB-RELATED"/>
    <property type="match status" value="1"/>
</dbReference>